<dbReference type="GO" id="GO:0016705">
    <property type="term" value="F:oxidoreductase activity, acting on paired donors, with incorporation or reduction of molecular oxygen"/>
    <property type="evidence" value="ECO:0007669"/>
    <property type="project" value="InterPro"/>
</dbReference>
<proteinExistence type="inferred from homology"/>
<dbReference type="InParanoid" id="Q01S26"/>
<name>Q01S26_SOLUE</name>
<reference evidence="2" key="1">
    <citation type="submission" date="2006-10" db="EMBL/GenBank/DDBJ databases">
        <title>Complete sequence of Solibacter usitatus Ellin6076.</title>
        <authorList>
            <consortium name="US DOE Joint Genome Institute"/>
            <person name="Copeland A."/>
            <person name="Lucas S."/>
            <person name="Lapidus A."/>
            <person name="Barry K."/>
            <person name="Detter J.C."/>
            <person name="Glavina del Rio T."/>
            <person name="Hammon N."/>
            <person name="Israni S."/>
            <person name="Dalin E."/>
            <person name="Tice H."/>
            <person name="Pitluck S."/>
            <person name="Thompson L.S."/>
            <person name="Brettin T."/>
            <person name="Bruce D."/>
            <person name="Han C."/>
            <person name="Tapia R."/>
            <person name="Gilna P."/>
            <person name="Schmutz J."/>
            <person name="Larimer F."/>
            <person name="Land M."/>
            <person name="Hauser L."/>
            <person name="Kyrpides N."/>
            <person name="Mikhailova N."/>
            <person name="Janssen P.H."/>
            <person name="Kuske C.R."/>
            <person name="Richardson P."/>
        </authorList>
    </citation>
    <scope>NUCLEOTIDE SEQUENCE</scope>
    <source>
        <strain evidence="2">Ellin6076</strain>
    </source>
</reference>
<dbReference type="CDD" id="cd11036">
    <property type="entry name" value="AknT-like"/>
    <property type="match status" value="1"/>
</dbReference>
<dbReference type="EMBL" id="CP000473">
    <property type="protein sequence ID" value="ABJ87544.1"/>
    <property type="molecule type" value="Genomic_DNA"/>
</dbReference>
<dbReference type="SUPFAM" id="SSF48264">
    <property type="entry name" value="Cytochrome P450"/>
    <property type="match status" value="1"/>
</dbReference>
<organism evidence="2">
    <name type="scientific">Solibacter usitatus (strain Ellin6076)</name>
    <dbReference type="NCBI Taxonomy" id="234267"/>
    <lineage>
        <taxon>Bacteria</taxon>
        <taxon>Pseudomonadati</taxon>
        <taxon>Acidobacteriota</taxon>
        <taxon>Terriglobia</taxon>
        <taxon>Bryobacterales</taxon>
        <taxon>Solibacteraceae</taxon>
        <taxon>Candidatus Solibacter</taxon>
    </lineage>
</organism>
<dbReference type="InterPro" id="IPR036396">
    <property type="entry name" value="Cyt_P450_sf"/>
</dbReference>
<dbReference type="Gene3D" id="1.10.630.10">
    <property type="entry name" value="Cytochrome P450"/>
    <property type="match status" value="1"/>
</dbReference>
<dbReference type="Pfam" id="PF00067">
    <property type="entry name" value="p450"/>
    <property type="match status" value="1"/>
</dbReference>
<dbReference type="InterPro" id="IPR001128">
    <property type="entry name" value="Cyt_P450"/>
</dbReference>
<dbReference type="eggNOG" id="COG2124">
    <property type="taxonomic scope" value="Bacteria"/>
</dbReference>
<sequence>MGTTVIDENSTPAPPEAARFDAAQQAWILSRYADVWSALREPNLWPVSGKREIVREGRESDGRLQQRAPMLEAIAGGRVEEWRPRLIGVTQRGLASLARESELLSDFLLPWGLSLAMMVTGAEGSERARLGELSTRVFAATGVEHKDAALRADAAAATAELERIFEGGPVPMGEPAFVALSQTLPRLLANGWVALARNPAEFARLRANPELLPGAIDELLRYAGIVRRVYRRSTAPVELGGVTIAEGELAALMLASANRDPEQFPDPDRLDLGRVVSSHVALGTGRNSCVGAMLIRMAASVATEAVAERFVEFGPCRVGEWRTGSGFCFPASVFVTLKPDAKHF</sequence>
<dbReference type="GO" id="GO:0020037">
    <property type="term" value="F:heme binding"/>
    <property type="evidence" value="ECO:0007669"/>
    <property type="project" value="InterPro"/>
</dbReference>
<protein>
    <submittedName>
        <fullName evidence="2">Cytochrome P450-like</fullName>
    </submittedName>
</protein>
<dbReference type="PANTHER" id="PTHR46696:SF1">
    <property type="entry name" value="CYTOCHROME P450 YJIB-RELATED"/>
    <property type="match status" value="1"/>
</dbReference>
<dbReference type="HOGENOM" id="CLU_033716_0_2_0"/>
<dbReference type="KEGG" id="sus:Acid_6622"/>
<dbReference type="GO" id="GO:0005506">
    <property type="term" value="F:iron ion binding"/>
    <property type="evidence" value="ECO:0007669"/>
    <property type="project" value="InterPro"/>
</dbReference>
<dbReference type="PRINTS" id="PR00359">
    <property type="entry name" value="BP450"/>
</dbReference>
<dbReference type="GO" id="GO:0004497">
    <property type="term" value="F:monooxygenase activity"/>
    <property type="evidence" value="ECO:0007669"/>
    <property type="project" value="InterPro"/>
</dbReference>
<evidence type="ECO:0000256" key="1">
    <source>
        <dbReference type="ARBA" id="ARBA00010617"/>
    </source>
</evidence>
<comment type="similarity">
    <text evidence="1">Belongs to the cytochrome P450 family.</text>
</comment>
<dbReference type="PANTHER" id="PTHR46696">
    <property type="entry name" value="P450, PUTATIVE (EUROFUNG)-RELATED"/>
    <property type="match status" value="1"/>
</dbReference>
<dbReference type="InterPro" id="IPR002397">
    <property type="entry name" value="Cyt_P450_B"/>
</dbReference>
<evidence type="ECO:0000313" key="2">
    <source>
        <dbReference type="EMBL" id="ABJ87544.1"/>
    </source>
</evidence>
<accession>Q01S26</accession>
<dbReference type="STRING" id="234267.Acid_6622"/>
<gene>
    <name evidence="2" type="ordered locus">Acid_6622</name>
</gene>
<dbReference type="AlphaFoldDB" id="Q01S26"/>